<dbReference type="PROSITE" id="PS51724">
    <property type="entry name" value="SPOR"/>
    <property type="match status" value="1"/>
</dbReference>
<evidence type="ECO:0000256" key="1">
    <source>
        <dbReference type="SAM" id="MobiDB-lite"/>
    </source>
</evidence>
<feature type="region of interest" description="Disordered" evidence="1">
    <location>
        <begin position="149"/>
        <end position="180"/>
    </location>
</feature>
<feature type="domain" description="SPOR" evidence="3">
    <location>
        <begin position="188"/>
        <end position="267"/>
    </location>
</feature>
<comment type="caution">
    <text evidence="4">The sequence shown here is derived from an EMBL/GenBank/DDBJ whole genome shotgun (WGS) entry which is preliminary data.</text>
</comment>
<dbReference type="InterPro" id="IPR036680">
    <property type="entry name" value="SPOR-like_sf"/>
</dbReference>
<accession>A0A328ACN9</accession>
<keyword evidence="2" id="KW-1133">Transmembrane helix</keyword>
<dbReference type="Proteomes" id="UP000249725">
    <property type="component" value="Unassembled WGS sequence"/>
</dbReference>
<protein>
    <submittedName>
        <fullName evidence="4">SPOR domain-containing protein</fullName>
    </submittedName>
</protein>
<feature type="transmembrane region" description="Helical" evidence="2">
    <location>
        <begin position="31"/>
        <end position="53"/>
    </location>
</feature>
<keyword evidence="5" id="KW-1185">Reference proteome</keyword>
<dbReference type="Pfam" id="PF05036">
    <property type="entry name" value="SPOR"/>
    <property type="match status" value="1"/>
</dbReference>
<dbReference type="Gene3D" id="3.30.70.1070">
    <property type="entry name" value="Sporulation related repeat"/>
    <property type="match status" value="1"/>
</dbReference>
<evidence type="ECO:0000313" key="5">
    <source>
        <dbReference type="Proteomes" id="UP000249725"/>
    </source>
</evidence>
<dbReference type="OrthoDB" id="8479416at2"/>
<proteinExistence type="predicted"/>
<dbReference type="InterPro" id="IPR007730">
    <property type="entry name" value="SPOR-like_dom"/>
</dbReference>
<name>A0A328ACN9_9CAUL</name>
<gene>
    <name evidence="4" type="ORF">DJ018_14640</name>
</gene>
<dbReference type="RefSeq" id="WP_111515689.1">
    <property type="nucleotide sequence ID" value="NZ_QFYR01000003.1"/>
</dbReference>
<organism evidence="4 5">
    <name type="scientific">Phenylobacterium deserti</name>
    <dbReference type="NCBI Taxonomy" id="1914756"/>
    <lineage>
        <taxon>Bacteria</taxon>
        <taxon>Pseudomonadati</taxon>
        <taxon>Pseudomonadota</taxon>
        <taxon>Alphaproteobacteria</taxon>
        <taxon>Caulobacterales</taxon>
        <taxon>Caulobacteraceae</taxon>
        <taxon>Phenylobacterium</taxon>
    </lineage>
</organism>
<feature type="region of interest" description="Disordered" evidence="1">
    <location>
        <begin position="1"/>
        <end position="20"/>
    </location>
</feature>
<evidence type="ECO:0000313" key="4">
    <source>
        <dbReference type="EMBL" id="RAK52365.1"/>
    </source>
</evidence>
<sequence length="267" mass="26729">MSEHERGAYTPPTDEPLSFDARQPVRGARPFPFTLVISALVLVGLVVAIILFYRSGVRQAGEAPQTVGQPVGEIAAAAPQEAQPQDPAAGLQIYAEPGETTPASPQFTAPPEQPQPRPQAPAVVVTPPVAAPTTPVTAGPALRPALPAAPVQTAQAPAAPPVAAQPKAAPAPAAPKAAPQPAAAAPVPKAAGAAAVQIGAYSSKALADKGFSDAVAIAGGGHGKSVERIEKGGSTLFRTAVTGFSSRTEAAAYCAKLKAAGKACFVR</sequence>
<feature type="region of interest" description="Disordered" evidence="1">
    <location>
        <begin position="97"/>
        <end position="121"/>
    </location>
</feature>
<dbReference type="AlphaFoldDB" id="A0A328ACN9"/>
<reference evidence="5" key="1">
    <citation type="submission" date="2018-05" db="EMBL/GenBank/DDBJ databases">
        <authorList>
            <person name="Li X."/>
        </authorList>
    </citation>
    <scope>NUCLEOTIDE SEQUENCE [LARGE SCALE GENOMIC DNA]</scope>
    <source>
        <strain evidence="5">YIM 73061</strain>
    </source>
</reference>
<dbReference type="EMBL" id="QFYR01000003">
    <property type="protein sequence ID" value="RAK52365.1"/>
    <property type="molecule type" value="Genomic_DNA"/>
</dbReference>
<keyword evidence="2" id="KW-0472">Membrane</keyword>
<keyword evidence="2" id="KW-0812">Transmembrane</keyword>
<dbReference type="GO" id="GO:0042834">
    <property type="term" value="F:peptidoglycan binding"/>
    <property type="evidence" value="ECO:0007669"/>
    <property type="project" value="InterPro"/>
</dbReference>
<evidence type="ECO:0000256" key="2">
    <source>
        <dbReference type="SAM" id="Phobius"/>
    </source>
</evidence>
<evidence type="ECO:0000259" key="3">
    <source>
        <dbReference type="PROSITE" id="PS51724"/>
    </source>
</evidence>